<dbReference type="Proteomes" id="UP000095280">
    <property type="component" value="Unplaced"/>
</dbReference>
<protein>
    <submittedName>
        <fullName evidence="3">Bulb-type lectin domain-containing protein</fullName>
    </submittedName>
</protein>
<dbReference type="WBParaSite" id="maker-unitig_29931-snap-gene-0.1-mRNA-1">
    <property type="protein sequence ID" value="maker-unitig_29931-snap-gene-0.1-mRNA-1"/>
    <property type="gene ID" value="maker-unitig_29931-snap-gene-0.1"/>
</dbReference>
<dbReference type="InterPro" id="IPR016156">
    <property type="entry name" value="FAD/NAD-linked_Rdtase_dimer_sf"/>
</dbReference>
<accession>A0A1I8FDS7</accession>
<name>A0A1I8FDS7_9PLAT</name>
<feature type="region of interest" description="Disordered" evidence="1">
    <location>
        <begin position="30"/>
        <end position="51"/>
    </location>
</feature>
<dbReference type="AlphaFoldDB" id="A0A1I8FDS7"/>
<keyword evidence="2" id="KW-1185">Reference proteome</keyword>
<evidence type="ECO:0000313" key="3">
    <source>
        <dbReference type="WBParaSite" id="maker-unitig_29931-snap-gene-0.1-mRNA-1"/>
    </source>
</evidence>
<sequence length="254" mass="27189">MHIRDEMMQNGVKFLWNENVASVTRTPPLLPLRRSAPAAGSPEAAAPPSKASARLIWADGPVAQYRLAWLAADGAGIALDSAGNVRWTSFRTPTCPASTLSATWPTRPADRPVANRGWAASGRPAVRGQAKPSWITATSQEAVKKHGEKNLKIYAARRLPGRCTSPWRHKPRFRIKLICLLPPSESSGCTCSVKARPTRFCRASLLPCGMGATKADFDNTAGHSSTSARGAGHDALKSSLDSGLGAWRDAELSI</sequence>
<dbReference type="Gene3D" id="3.30.390.30">
    <property type="match status" value="1"/>
</dbReference>
<reference evidence="3" key="1">
    <citation type="submission" date="2016-11" db="UniProtKB">
        <authorList>
            <consortium name="WormBaseParasite"/>
        </authorList>
    </citation>
    <scope>IDENTIFICATION</scope>
</reference>
<proteinExistence type="predicted"/>
<evidence type="ECO:0000313" key="2">
    <source>
        <dbReference type="Proteomes" id="UP000095280"/>
    </source>
</evidence>
<organism evidence="2 3">
    <name type="scientific">Macrostomum lignano</name>
    <dbReference type="NCBI Taxonomy" id="282301"/>
    <lineage>
        <taxon>Eukaryota</taxon>
        <taxon>Metazoa</taxon>
        <taxon>Spiralia</taxon>
        <taxon>Lophotrochozoa</taxon>
        <taxon>Platyhelminthes</taxon>
        <taxon>Rhabditophora</taxon>
        <taxon>Macrostomorpha</taxon>
        <taxon>Macrostomida</taxon>
        <taxon>Macrostomidae</taxon>
        <taxon>Macrostomum</taxon>
    </lineage>
</organism>
<evidence type="ECO:0000256" key="1">
    <source>
        <dbReference type="SAM" id="MobiDB-lite"/>
    </source>
</evidence>